<dbReference type="Pfam" id="PF07714">
    <property type="entry name" value="PK_Tyr_Ser-Thr"/>
    <property type="match status" value="1"/>
</dbReference>
<protein>
    <recommendedName>
        <fullName evidence="6">Gnk2-homologous domain-containing protein</fullName>
    </recommendedName>
</protein>
<organism evidence="7 8">
    <name type="scientific">Clitoria ternatea</name>
    <name type="common">Butterfly pea</name>
    <dbReference type="NCBI Taxonomy" id="43366"/>
    <lineage>
        <taxon>Eukaryota</taxon>
        <taxon>Viridiplantae</taxon>
        <taxon>Streptophyta</taxon>
        <taxon>Embryophyta</taxon>
        <taxon>Tracheophyta</taxon>
        <taxon>Spermatophyta</taxon>
        <taxon>Magnoliopsida</taxon>
        <taxon>eudicotyledons</taxon>
        <taxon>Gunneridae</taxon>
        <taxon>Pentapetalae</taxon>
        <taxon>rosids</taxon>
        <taxon>fabids</taxon>
        <taxon>Fabales</taxon>
        <taxon>Fabaceae</taxon>
        <taxon>Papilionoideae</taxon>
        <taxon>50 kb inversion clade</taxon>
        <taxon>NPAAA clade</taxon>
        <taxon>indigoferoid/millettioid clade</taxon>
        <taxon>Phaseoleae</taxon>
        <taxon>Clitoria</taxon>
    </lineage>
</organism>
<proteinExistence type="predicted"/>
<dbReference type="GO" id="GO:0004672">
    <property type="term" value="F:protein kinase activity"/>
    <property type="evidence" value="ECO:0007669"/>
    <property type="project" value="InterPro"/>
</dbReference>
<keyword evidence="4" id="KW-0812">Transmembrane</keyword>
<dbReference type="Gene3D" id="3.30.430.20">
    <property type="entry name" value="Gnk2 domain, C-X8-C-X2-C motif"/>
    <property type="match status" value="2"/>
</dbReference>
<keyword evidence="1 5" id="KW-0732">Signal</keyword>
<dbReference type="EMBL" id="JAYKXN010000006">
    <property type="protein sequence ID" value="KAK7280225.1"/>
    <property type="molecule type" value="Genomic_DNA"/>
</dbReference>
<evidence type="ECO:0000256" key="2">
    <source>
        <dbReference type="ARBA" id="ARBA00022737"/>
    </source>
</evidence>
<dbReference type="InterPro" id="IPR011009">
    <property type="entry name" value="Kinase-like_dom_sf"/>
</dbReference>
<dbReference type="FunFam" id="1.10.510.10:FF:001722">
    <property type="entry name" value="G-type lectin S-receptor-like serine/threonine-protein kinase B120"/>
    <property type="match status" value="1"/>
</dbReference>
<comment type="caution">
    <text evidence="7">The sequence shown here is derived from an EMBL/GenBank/DDBJ whole genome shotgun (WGS) entry which is preliminary data.</text>
</comment>
<reference evidence="7 8" key="1">
    <citation type="submission" date="2024-01" db="EMBL/GenBank/DDBJ databases">
        <title>The genomes of 5 underutilized Papilionoideae crops provide insights into root nodulation and disease resistance.</title>
        <authorList>
            <person name="Yuan L."/>
        </authorList>
    </citation>
    <scope>NUCLEOTIDE SEQUENCE [LARGE SCALE GENOMIC DNA]</scope>
    <source>
        <strain evidence="7">LY-2023</strain>
        <tissue evidence="7">Leaf</tissue>
    </source>
</reference>
<accession>A0AAN9IJW3</accession>
<keyword evidence="4" id="KW-0472">Membrane</keyword>
<evidence type="ECO:0000313" key="7">
    <source>
        <dbReference type="EMBL" id="KAK7280225.1"/>
    </source>
</evidence>
<dbReference type="SUPFAM" id="SSF56112">
    <property type="entry name" value="Protein kinase-like (PK-like)"/>
    <property type="match status" value="1"/>
</dbReference>
<feature type="compositionally biased region" description="Basic and acidic residues" evidence="3">
    <location>
        <begin position="498"/>
        <end position="515"/>
    </location>
</feature>
<dbReference type="InterPro" id="IPR001245">
    <property type="entry name" value="Ser-Thr/Tyr_kinase_cat_dom"/>
</dbReference>
<name>A0AAN9IJW3_CLITE</name>
<dbReference type="InterPro" id="IPR038408">
    <property type="entry name" value="GNK2_sf"/>
</dbReference>
<feature type="domain" description="Gnk2-homologous" evidence="6">
    <location>
        <begin position="136"/>
        <end position="243"/>
    </location>
</feature>
<keyword evidence="4" id="KW-1133">Transmembrane helix</keyword>
<keyword evidence="8" id="KW-1185">Reference proteome</keyword>
<feature type="region of interest" description="Disordered" evidence="3">
    <location>
        <begin position="496"/>
        <end position="515"/>
    </location>
</feature>
<evidence type="ECO:0000256" key="4">
    <source>
        <dbReference type="SAM" id="Phobius"/>
    </source>
</evidence>
<dbReference type="Pfam" id="PF01657">
    <property type="entry name" value="Stress-antifung"/>
    <property type="match status" value="2"/>
</dbReference>
<dbReference type="FunFam" id="3.30.430.20:FF:000002">
    <property type="entry name" value="Cysteine-rich receptor-like protein kinase 10"/>
    <property type="match status" value="1"/>
</dbReference>
<evidence type="ECO:0000256" key="5">
    <source>
        <dbReference type="SAM" id="SignalP"/>
    </source>
</evidence>
<feature type="signal peptide" evidence="5">
    <location>
        <begin position="1"/>
        <end position="23"/>
    </location>
</feature>
<dbReference type="PANTHER" id="PTHR32099">
    <property type="entry name" value="CYSTEINE-RICH REPEAT SECRETORY PROTEIN"/>
    <property type="match status" value="1"/>
</dbReference>
<dbReference type="CDD" id="cd23509">
    <property type="entry name" value="Gnk2-like"/>
    <property type="match status" value="2"/>
</dbReference>
<feature type="transmembrane region" description="Helical" evidence="4">
    <location>
        <begin position="268"/>
        <end position="290"/>
    </location>
</feature>
<dbReference type="PROSITE" id="PS51473">
    <property type="entry name" value="GNK2"/>
    <property type="match status" value="2"/>
</dbReference>
<feature type="chain" id="PRO_5042944854" description="Gnk2-homologous domain-containing protein" evidence="5">
    <location>
        <begin position="24"/>
        <end position="515"/>
    </location>
</feature>
<evidence type="ECO:0000256" key="3">
    <source>
        <dbReference type="SAM" id="MobiDB-lite"/>
    </source>
</evidence>
<gene>
    <name evidence="7" type="ORF">RJT34_25287</name>
</gene>
<dbReference type="InterPro" id="IPR002902">
    <property type="entry name" value="GNK2"/>
</dbReference>
<dbReference type="AlphaFoldDB" id="A0AAN9IJW3"/>
<evidence type="ECO:0000256" key="1">
    <source>
        <dbReference type="ARBA" id="ARBA00022729"/>
    </source>
</evidence>
<dbReference type="PANTHER" id="PTHR32099:SF51">
    <property type="entry name" value="CYSTEINE-RICH RECEPTOR-LIKE PROTEIN KINASE 25 ISOFORM X1"/>
    <property type="match status" value="1"/>
</dbReference>
<sequence length="515" mass="56817">MSLLSPCLSSLLLLTIFISKARAQYLHHCDFTNRGNYTPISAYRTNLNTLLSTLTSNTEISYGFYNLSNGHDTDTVNAIGLCRGDVKPDECRSCLNASKDNLLQLCPNQKEAIGWNEDKRCMLRYSDRSIFNLVENGPAYFAWSVHNATQTDQFNEVVKDLLNDLKGRAVSGDSRYKYATGNMSGPNYLHVYGLVQCTPDLSVSDCDNCLVQSITDIPKCCNSKRGARILRPSCNLRFETSPFYGPPAYPSPSPNITSSQGKSNTSTIITIAVPLLVIAALLLIFIYIFLRVRKPKEKLQTSTPYEMLQTTSLNQINLDEAALGMFTSSGYMAPEYAMHGQFSIKSDVFSFGVLVLEIVSGQKNRGIRDGEYIEDLLSYAWRNWKEGTPTNVIDTILNKGSQSEIMRCIHIGLLCVQENVAGRPTMASVVLALNSHSLTLPVPSEPAFYAGSTVGSFSGMHLWEYNLGATGSSENSAKSAQTLFNEASTIKGVVGSLDSREKAEEGEVFERKEEN</sequence>
<evidence type="ECO:0000313" key="8">
    <source>
        <dbReference type="Proteomes" id="UP001359559"/>
    </source>
</evidence>
<dbReference type="FunFam" id="3.30.430.20:FF:000003">
    <property type="entry name" value="Cysteine-rich RLK (RECEPTOR-like protein kinase) 10"/>
    <property type="match status" value="1"/>
</dbReference>
<keyword evidence="2" id="KW-0677">Repeat</keyword>
<dbReference type="Gene3D" id="1.10.510.10">
    <property type="entry name" value="Transferase(Phosphotransferase) domain 1"/>
    <property type="match status" value="1"/>
</dbReference>
<feature type="domain" description="Gnk2-homologous" evidence="6">
    <location>
        <begin position="25"/>
        <end position="130"/>
    </location>
</feature>
<evidence type="ECO:0000259" key="6">
    <source>
        <dbReference type="PROSITE" id="PS51473"/>
    </source>
</evidence>
<dbReference type="Proteomes" id="UP001359559">
    <property type="component" value="Unassembled WGS sequence"/>
</dbReference>